<keyword evidence="2" id="KW-1185">Reference proteome</keyword>
<gene>
    <name evidence="1" type="ORF">RFULGI_LOCUS4746</name>
</gene>
<dbReference type="EMBL" id="CAJVPZ010004914">
    <property type="protein sequence ID" value="CAG8553410.1"/>
    <property type="molecule type" value="Genomic_DNA"/>
</dbReference>
<name>A0A9N9B4R1_9GLOM</name>
<sequence length="77" mass="9073">MSASSSILKRKTYTIENEQEYTKRRCSFSIKHKIDFTSNVDGNNEEINEEINKEINKEINEEINEESNKESNKETNK</sequence>
<dbReference type="AlphaFoldDB" id="A0A9N9B4R1"/>
<evidence type="ECO:0000313" key="2">
    <source>
        <dbReference type="Proteomes" id="UP000789396"/>
    </source>
</evidence>
<proteinExistence type="predicted"/>
<comment type="caution">
    <text evidence="1">The sequence shown here is derived from an EMBL/GenBank/DDBJ whole genome shotgun (WGS) entry which is preliminary data.</text>
</comment>
<dbReference type="Proteomes" id="UP000789396">
    <property type="component" value="Unassembled WGS sequence"/>
</dbReference>
<protein>
    <submittedName>
        <fullName evidence="1">428_t:CDS:1</fullName>
    </submittedName>
</protein>
<reference evidence="1" key="1">
    <citation type="submission" date="2021-06" db="EMBL/GenBank/DDBJ databases">
        <authorList>
            <person name="Kallberg Y."/>
            <person name="Tangrot J."/>
            <person name="Rosling A."/>
        </authorList>
    </citation>
    <scope>NUCLEOTIDE SEQUENCE</scope>
    <source>
        <strain evidence="1">IN212</strain>
    </source>
</reference>
<organism evidence="1 2">
    <name type="scientific">Racocetra fulgida</name>
    <dbReference type="NCBI Taxonomy" id="60492"/>
    <lineage>
        <taxon>Eukaryota</taxon>
        <taxon>Fungi</taxon>
        <taxon>Fungi incertae sedis</taxon>
        <taxon>Mucoromycota</taxon>
        <taxon>Glomeromycotina</taxon>
        <taxon>Glomeromycetes</taxon>
        <taxon>Diversisporales</taxon>
        <taxon>Gigasporaceae</taxon>
        <taxon>Racocetra</taxon>
    </lineage>
</organism>
<evidence type="ECO:0000313" key="1">
    <source>
        <dbReference type="EMBL" id="CAG8553410.1"/>
    </source>
</evidence>
<accession>A0A9N9B4R1</accession>